<dbReference type="InterPro" id="IPR050583">
    <property type="entry name" value="Mycobacterial_A85_antigen"/>
</dbReference>
<accession>A0ABV1H8X4</accession>
<protein>
    <submittedName>
        <fullName evidence="1">Alpha/beta hydrolase family protein</fullName>
    </submittedName>
</protein>
<dbReference type="SUPFAM" id="SSF53474">
    <property type="entry name" value="alpha/beta-Hydrolases"/>
    <property type="match status" value="1"/>
</dbReference>
<evidence type="ECO:0000313" key="1">
    <source>
        <dbReference type="EMBL" id="MEQ2556168.1"/>
    </source>
</evidence>
<gene>
    <name evidence="1" type="ORF">WMO37_14345</name>
</gene>
<dbReference type="GO" id="GO:0016787">
    <property type="term" value="F:hydrolase activity"/>
    <property type="evidence" value="ECO:0007669"/>
    <property type="project" value="UniProtKB-KW"/>
</dbReference>
<reference evidence="1" key="1">
    <citation type="submission" date="2024-03" db="EMBL/GenBank/DDBJ databases">
        <title>Human intestinal bacterial collection.</title>
        <authorList>
            <person name="Pauvert C."/>
            <person name="Hitch T.C.A."/>
            <person name="Clavel T."/>
        </authorList>
    </citation>
    <scope>NUCLEOTIDE SEQUENCE [LARGE SCALE GENOMIC DNA]</scope>
    <source>
        <strain evidence="1">CLA-AA-H89B</strain>
    </source>
</reference>
<sequence length="260" mass="29446">MAWISINFESKALGMPVMTNVLMPQGRGGYKTLYLLHGAGGDYASWLLKSRVADYAEGKNIAVVMPSGNNKCYVNNRYGKDYFTFLTEELIEKCETWFDLSPKKEDRFIAGMSMGGYGAVHAALKRPELYGKAFSYSGLLDISERFLRPQGLDLKPVFGEKEDFSTAAADLFELTHKTGINLSGNVDNLPEIFITCGLQDKRIEMSRKLYEAMKQENFNVHYITENGGHDWTYWDACIQNTIQILNDKVPVSPDWRSICR</sequence>
<dbReference type="Pfam" id="PF00756">
    <property type="entry name" value="Esterase"/>
    <property type="match status" value="1"/>
</dbReference>
<name>A0ABV1H8X4_9FIRM</name>
<keyword evidence="1" id="KW-0378">Hydrolase</keyword>
<keyword evidence="2" id="KW-1185">Reference proteome</keyword>
<evidence type="ECO:0000313" key="2">
    <source>
        <dbReference type="Proteomes" id="UP001546774"/>
    </source>
</evidence>
<dbReference type="PANTHER" id="PTHR48098">
    <property type="entry name" value="ENTEROCHELIN ESTERASE-RELATED"/>
    <property type="match status" value="1"/>
</dbReference>
<proteinExistence type="predicted"/>
<dbReference type="InterPro" id="IPR029058">
    <property type="entry name" value="AB_hydrolase_fold"/>
</dbReference>
<comment type="caution">
    <text evidence="1">The sequence shown here is derived from an EMBL/GenBank/DDBJ whole genome shotgun (WGS) entry which is preliminary data.</text>
</comment>
<dbReference type="EMBL" id="JBBMFS010000019">
    <property type="protein sequence ID" value="MEQ2556168.1"/>
    <property type="molecule type" value="Genomic_DNA"/>
</dbReference>
<dbReference type="Proteomes" id="UP001546774">
    <property type="component" value="Unassembled WGS sequence"/>
</dbReference>
<organism evidence="1 2">
    <name type="scientific">Lachnospira intestinalis</name>
    <dbReference type="NCBI Taxonomy" id="3133158"/>
    <lineage>
        <taxon>Bacteria</taxon>
        <taxon>Bacillati</taxon>
        <taxon>Bacillota</taxon>
        <taxon>Clostridia</taxon>
        <taxon>Lachnospirales</taxon>
        <taxon>Lachnospiraceae</taxon>
        <taxon>Lachnospira</taxon>
    </lineage>
</organism>
<dbReference type="PANTHER" id="PTHR48098:SF1">
    <property type="entry name" value="DIACYLGLYCEROL ACYLTRANSFERASE_MYCOLYLTRANSFERASE AG85A"/>
    <property type="match status" value="1"/>
</dbReference>
<dbReference type="InterPro" id="IPR000801">
    <property type="entry name" value="Esterase-like"/>
</dbReference>
<dbReference type="Gene3D" id="3.40.50.1820">
    <property type="entry name" value="alpha/beta hydrolase"/>
    <property type="match status" value="1"/>
</dbReference>